<dbReference type="InterPro" id="IPR013767">
    <property type="entry name" value="PAS_fold"/>
</dbReference>
<evidence type="ECO:0000256" key="9">
    <source>
        <dbReference type="ARBA" id="ARBA00022777"/>
    </source>
</evidence>
<sequence length="831" mass="93089">MDQPARKGLIRSSFFVVATVIGFVIFGIYLTRVYEGLRETTDRATENSIWVVGQIEPNSLQFKIAMEDFLLNPSDPIAEERLRMSAGILMSRMDIVKIHIAEDRLAVIDELVQTFDTIFSYKPKLLAIAQADKGADTLNKAMTMQMDMNMFIERIRGFTVKTMRLAADKSAYERSRLWSTINGFAQASFVLVLMLVGSMFVMIFSWNRMIVTRNKEAEARESLQKTYDLSSEGIMIVDRMARILTVNPAATEMLHLDESDLLNQNVIDTLYHGEDDPKQFAWNILTKGQHNCITLEHGMTYRTTTRARSKDGTMLDIDLLVARDRDSRGRNVLVLFLRDITEQKARETELRETRDKAVNAVESRIRFFAAMSHEMRTPISGAIAALDAINVRTNPNSDQKRLLSIADKSAHAALDQINNVLDLAWVERGDFQLDIVEFNYVDVIEEAVDQFRPLAQSVGTVFELELDDRDTSFVRGPLRVFMRPLNNLLGNAIKHTKNGTITIRAAEYRGQVRIEVEDTGSGISEADRGRIFEPFIMGDTKQFSATQSSGLGLPIAKRAVESMGGEIGYSSKLGYGTLFWFTCKLESSKTLSERITLPETLRMPALKSEAIKEEVLLVEDNEASRILACEMLEWHELDVTIAENGREAVEIASSRKFPTILMDVNMPVMDGLAATKIIRKSSKSKDAKIIGVTAYGAPDEVERFLRSGMDEVINKPLTSGNIQSIFTGSKKNNQLSVKDIVGSEKIDSAMDSLRSEVKRLLEGLSSLNLKEEVDKMADEAHRIKGLAAILQLSDLAKQVGQCERLLKDGKIAEARSLTSKIRSAMPTEVNS</sequence>
<dbReference type="Gene3D" id="3.30.565.10">
    <property type="entry name" value="Histidine kinase-like ATPase, C-terminal domain"/>
    <property type="match status" value="1"/>
</dbReference>
<dbReference type="Pfam" id="PF00989">
    <property type="entry name" value="PAS"/>
    <property type="match status" value="1"/>
</dbReference>
<dbReference type="Gene3D" id="1.10.287.130">
    <property type="match status" value="1"/>
</dbReference>
<dbReference type="InterPro" id="IPR001789">
    <property type="entry name" value="Sig_transdc_resp-reg_receiver"/>
</dbReference>
<evidence type="ECO:0000256" key="8">
    <source>
        <dbReference type="ARBA" id="ARBA00022692"/>
    </source>
</evidence>
<dbReference type="InterPro" id="IPR036097">
    <property type="entry name" value="HisK_dim/P_sf"/>
</dbReference>
<dbReference type="Pfam" id="PF01627">
    <property type="entry name" value="Hpt"/>
    <property type="match status" value="1"/>
</dbReference>
<dbReference type="SMART" id="SM00091">
    <property type="entry name" value="PAS"/>
    <property type="match status" value="1"/>
</dbReference>
<keyword evidence="6" id="KW-0597">Phosphoprotein</keyword>
<dbReference type="InterPro" id="IPR000014">
    <property type="entry name" value="PAS"/>
</dbReference>
<organism evidence="19">
    <name type="scientific">marine sediment metagenome</name>
    <dbReference type="NCBI Taxonomy" id="412755"/>
    <lineage>
        <taxon>unclassified sequences</taxon>
        <taxon>metagenomes</taxon>
        <taxon>ecological metagenomes</taxon>
    </lineage>
</organism>
<reference evidence="19" key="1">
    <citation type="journal article" date="2015" name="Nature">
        <title>Complex archaea that bridge the gap between prokaryotes and eukaryotes.</title>
        <authorList>
            <person name="Spang A."/>
            <person name="Saw J.H."/>
            <person name="Jorgensen S.L."/>
            <person name="Zaremba-Niedzwiedzka K."/>
            <person name="Martijn J."/>
            <person name="Lind A.E."/>
            <person name="van Eijk R."/>
            <person name="Schleper C."/>
            <person name="Guy L."/>
            <person name="Ettema T.J."/>
        </authorList>
    </citation>
    <scope>NUCLEOTIDE SEQUENCE</scope>
</reference>
<dbReference type="Gene3D" id="3.30.450.20">
    <property type="entry name" value="PAS domain"/>
    <property type="match status" value="1"/>
</dbReference>
<dbReference type="PANTHER" id="PTHR43047:SF64">
    <property type="entry name" value="HISTIDINE KINASE CONTAINING CHEY-HOMOLOGOUS RECEIVER DOMAIN AND PAS DOMAIN-RELATED"/>
    <property type="match status" value="1"/>
</dbReference>
<dbReference type="InterPro" id="IPR011006">
    <property type="entry name" value="CheY-like_superfamily"/>
</dbReference>
<comment type="caution">
    <text evidence="19">The sequence shown here is derived from an EMBL/GenBank/DDBJ whole genome shotgun (WGS) entry which is preliminary data.</text>
</comment>
<dbReference type="GO" id="GO:0005886">
    <property type="term" value="C:plasma membrane"/>
    <property type="evidence" value="ECO:0007669"/>
    <property type="project" value="UniProtKB-SubCell"/>
</dbReference>
<comment type="subcellular location">
    <subcellularLocation>
        <location evidence="2">Cell inner membrane</location>
        <topology evidence="2">Multi-pass membrane protein</topology>
    </subcellularLocation>
</comment>
<dbReference type="InterPro" id="IPR036890">
    <property type="entry name" value="HATPase_C_sf"/>
</dbReference>
<dbReference type="Pfam" id="PF02518">
    <property type="entry name" value="HATPase_c"/>
    <property type="match status" value="1"/>
</dbReference>
<dbReference type="EC" id="2.7.13.3" evidence="3"/>
<gene>
    <name evidence="19" type="ORF">LCGC14_0045420</name>
</gene>
<keyword evidence="8 13" id="KW-0812">Transmembrane</keyword>
<name>A0A0F9Y9F8_9ZZZZ</name>
<dbReference type="InterPro" id="IPR035965">
    <property type="entry name" value="PAS-like_dom_sf"/>
</dbReference>
<dbReference type="SUPFAM" id="SSF52172">
    <property type="entry name" value="CheY-like"/>
    <property type="match status" value="1"/>
</dbReference>
<keyword evidence="11 13" id="KW-1133">Transmembrane helix</keyword>
<evidence type="ECO:0000259" key="17">
    <source>
        <dbReference type="PROSITE" id="PS50113"/>
    </source>
</evidence>
<feature type="domain" description="PAC" evidence="17">
    <location>
        <begin position="301"/>
        <end position="352"/>
    </location>
</feature>
<dbReference type="PROSITE" id="PS50110">
    <property type="entry name" value="RESPONSE_REGULATORY"/>
    <property type="match status" value="1"/>
</dbReference>
<dbReference type="SUPFAM" id="SSF55785">
    <property type="entry name" value="PYP-like sensor domain (PAS domain)"/>
    <property type="match status" value="1"/>
</dbReference>
<evidence type="ECO:0000256" key="6">
    <source>
        <dbReference type="ARBA" id="ARBA00022553"/>
    </source>
</evidence>
<protein>
    <recommendedName>
        <fullName evidence="3">histidine kinase</fullName>
        <ecNumber evidence="3">2.7.13.3</ecNumber>
    </recommendedName>
</protein>
<keyword evidence="7" id="KW-0808">Transferase</keyword>
<feature type="domain" description="Response regulatory" evidence="15">
    <location>
        <begin position="614"/>
        <end position="730"/>
    </location>
</feature>
<dbReference type="Pfam" id="PF00072">
    <property type="entry name" value="Response_reg"/>
    <property type="match status" value="1"/>
</dbReference>
<feature type="domain" description="PAS" evidence="16">
    <location>
        <begin position="219"/>
        <end position="275"/>
    </location>
</feature>
<dbReference type="NCBIfam" id="TIGR00229">
    <property type="entry name" value="sensory_box"/>
    <property type="match status" value="1"/>
</dbReference>
<evidence type="ECO:0000256" key="7">
    <source>
        <dbReference type="ARBA" id="ARBA00022679"/>
    </source>
</evidence>
<dbReference type="Gene3D" id="3.40.50.2300">
    <property type="match status" value="1"/>
</dbReference>
<evidence type="ECO:0000256" key="13">
    <source>
        <dbReference type="SAM" id="Phobius"/>
    </source>
</evidence>
<proteinExistence type="predicted"/>
<evidence type="ECO:0000259" key="16">
    <source>
        <dbReference type="PROSITE" id="PS50112"/>
    </source>
</evidence>
<keyword evidence="9" id="KW-0418">Kinase</keyword>
<dbReference type="SMART" id="SM00448">
    <property type="entry name" value="REC"/>
    <property type="match status" value="1"/>
</dbReference>
<feature type="domain" description="HPt" evidence="18">
    <location>
        <begin position="742"/>
        <end position="831"/>
    </location>
</feature>
<evidence type="ECO:0000256" key="10">
    <source>
        <dbReference type="ARBA" id="ARBA00022840"/>
    </source>
</evidence>
<dbReference type="InterPro" id="IPR008207">
    <property type="entry name" value="Sig_transdc_His_kin_Hpt_dom"/>
</dbReference>
<keyword evidence="12 13" id="KW-0472">Membrane</keyword>
<dbReference type="PROSITE" id="PS50894">
    <property type="entry name" value="HPT"/>
    <property type="match status" value="1"/>
</dbReference>
<feature type="transmembrane region" description="Helical" evidence="13">
    <location>
        <begin position="12"/>
        <end position="30"/>
    </location>
</feature>
<dbReference type="SUPFAM" id="SSF47384">
    <property type="entry name" value="Homodimeric domain of signal transducing histidine kinase"/>
    <property type="match status" value="1"/>
</dbReference>
<dbReference type="InterPro" id="IPR000700">
    <property type="entry name" value="PAS-assoc_C"/>
</dbReference>
<dbReference type="InterPro" id="IPR004358">
    <property type="entry name" value="Sig_transdc_His_kin-like_C"/>
</dbReference>
<comment type="catalytic activity">
    <reaction evidence="1">
        <text>ATP + protein L-histidine = ADP + protein N-phospho-L-histidine.</text>
        <dbReference type="EC" id="2.7.13.3"/>
    </reaction>
</comment>
<dbReference type="CDD" id="cd00082">
    <property type="entry name" value="HisKA"/>
    <property type="match status" value="1"/>
</dbReference>
<evidence type="ECO:0000259" key="14">
    <source>
        <dbReference type="PROSITE" id="PS50109"/>
    </source>
</evidence>
<dbReference type="InterPro" id="IPR036641">
    <property type="entry name" value="HPT_dom_sf"/>
</dbReference>
<dbReference type="InterPro" id="IPR003594">
    <property type="entry name" value="HATPase_dom"/>
</dbReference>
<evidence type="ECO:0000259" key="18">
    <source>
        <dbReference type="PROSITE" id="PS50894"/>
    </source>
</evidence>
<dbReference type="SUPFAM" id="SSF55874">
    <property type="entry name" value="ATPase domain of HSP90 chaperone/DNA topoisomerase II/histidine kinase"/>
    <property type="match status" value="1"/>
</dbReference>
<evidence type="ECO:0000256" key="12">
    <source>
        <dbReference type="ARBA" id="ARBA00023136"/>
    </source>
</evidence>
<dbReference type="GO" id="GO:0006355">
    <property type="term" value="P:regulation of DNA-templated transcription"/>
    <property type="evidence" value="ECO:0007669"/>
    <property type="project" value="InterPro"/>
</dbReference>
<dbReference type="Gene3D" id="1.20.120.160">
    <property type="entry name" value="HPT domain"/>
    <property type="match status" value="1"/>
</dbReference>
<evidence type="ECO:0000256" key="1">
    <source>
        <dbReference type="ARBA" id="ARBA00000085"/>
    </source>
</evidence>
<dbReference type="EMBL" id="LAZR01000009">
    <property type="protein sequence ID" value="KKO08602.1"/>
    <property type="molecule type" value="Genomic_DNA"/>
</dbReference>
<evidence type="ECO:0000256" key="11">
    <source>
        <dbReference type="ARBA" id="ARBA00022989"/>
    </source>
</evidence>
<evidence type="ECO:0000256" key="4">
    <source>
        <dbReference type="ARBA" id="ARBA00022475"/>
    </source>
</evidence>
<evidence type="ECO:0000259" key="15">
    <source>
        <dbReference type="PROSITE" id="PS50110"/>
    </source>
</evidence>
<keyword evidence="10" id="KW-0547">Nucleotide-binding</keyword>
<dbReference type="AlphaFoldDB" id="A0A0F9Y9F8"/>
<dbReference type="PRINTS" id="PR00344">
    <property type="entry name" value="BCTRLSENSOR"/>
</dbReference>
<dbReference type="PROSITE" id="PS50113">
    <property type="entry name" value="PAC"/>
    <property type="match status" value="1"/>
</dbReference>
<keyword evidence="10" id="KW-0067">ATP-binding</keyword>
<evidence type="ECO:0000313" key="19">
    <source>
        <dbReference type="EMBL" id="KKO08602.1"/>
    </source>
</evidence>
<dbReference type="SUPFAM" id="SSF47226">
    <property type="entry name" value="Histidine-containing phosphotransfer domain, HPT domain"/>
    <property type="match status" value="1"/>
</dbReference>
<dbReference type="SMART" id="SM00387">
    <property type="entry name" value="HATPase_c"/>
    <property type="match status" value="1"/>
</dbReference>
<keyword evidence="4" id="KW-1003">Cell membrane</keyword>
<dbReference type="PROSITE" id="PS50109">
    <property type="entry name" value="HIS_KIN"/>
    <property type="match status" value="1"/>
</dbReference>
<feature type="domain" description="Histidine kinase" evidence="14">
    <location>
        <begin position="370"/>
        <end position="587"/>
    </location>
</feature>
<dbReference type="SMART" id="SM00388">
    <property type="entry name" value="HisKA"/>
    <property type="match status" value="1"/>
</dbReference>
<dbReference type="Pfam" id="PF00512">
    <property type="entry name" value="HisKA"/>
    <property type="match status" value="1"/>
</dbReference>
<accession>A0A0F9Y9F8</accession>
<dbReference type="PANTHER" id="PTHR43047">
    <property type="entry name" value="TWO-COMPONENT HISTIDINE PROTEIN KINASE"/>
    <property type="match status" value="1"/>
</dbReference>
<evidence type="ECO:0000256" key="2">
    <source>
        <dbReference type="ARBA" id="ARBA00004429"/>
    </source>
</evidence>
<evidence type="ECO:0000256" key="3">
    <source>
        <dbReference type="ARBA" id="ARBA00012438"/>
    </source>
</evidence>
<dbReference type="PROSITE" id="PS50112">
    <property type="entry name" value="PAS"/>
    <property type="match status" value="1"/>
</dbReference>
<evidence type="ECO:0000256" key="5">
    <source>
        <dbReference type="ARBA" id="ARBA00022519"/>
    </source>
</evidence>
<dbReference type="CDD" id="cd17546">
    <property type="entry name" value="REC_hyHK_CKI1_RcsC-like"/>
    <property type="match status" value="1"/>
</dbReference>
<dbReference type="CDD" id="cd00130">
    <property type="entry name" value="PAS"/>
    <property type="match status" value="1"/>
</dbReference>
<keyword evidence="5" id="KW-0997">Cell inner membrane</keyword>
<feature type="transmembrane region" description="Helical" evidence="13">
    <location>
        <begin position="184"/>
        <end position="206"/>
    </location>
</feature>
<dbReference type="GO" id="GO:0000155">
    <property type="term" value="F:phosphorelay sensor kinase activity"/>
    <property type="evidence" value="ECO:0007669"/>
    <property type="project" value="InterPro"/>
</dbReference>
<dbReference type="InterPro" id="IPR003661">
    <property type="entry name" value="HisK_dim/P_dom"/>
</dbReference>
<dbReference type="InterPro" id="IPR005467">
    <property type="entry name" value="His_kinase_dom"/>
</dbReference>